<dbReference type="EMBL" id="JAJTTC010000003">
    <property type="protein sequence ID" value="MCF0063168.1"/>
    <property type="molecule type" value="Genomic_DNA"/>
</dbReference>
<comment type="caution">
    <text evidence="1">The sequence shown here is derived from an EMBL/GenBank/DDBJ whole genome shotgun (WGS) entry which is preliminary data.</text>
</comment>
<evidence type="ECO:0000313" key="1">
    <source>
        <dbReference type="EMBL" id="MCF0063168.1"/>
    </source>
</evidence>
<dbReference type="Proteomes" id="UP001139000">
    <property type="component" value="Unassembled WGS sequence"/>
</dbReference>
<dbReference type="Pfam" id="PF01963">
    <property type="entry name" value="TraB_PrgY_gumN"/>
    <property type="match status" value="1"/>
</dbReference>
<gene>
    <name evidence="1" type="ORF">LXM26_16785</name>
</gene>
<proteinExistence type="predicted"/>
<sequence length="320" mass="36077">MRFDASSTQHLSCHVPLTLLVVMRNTLLGLNISCLKMKQLLMTGYFAIFLLPIVVLGQKNESVVWEVSGNGLSKSSYLFGTVHIASAKLLQRFPKVMNIAKSSDFGLFEKGGNVIGNVQDADIYSPPLDSIFTKSEYALVDSFFTASSYGSIKPHNNSASLVGMAQAVMMIKKEETKDQDMTFDDFLHFEMQRLNKPTFQLDETGQMARQEAKADHRKVAEVIVVLIKNDLKEEEITTPDLYDPKTYNESLRNDLMLDQEATAYLKDNTMERHALWLPKILPKMREGSCLVTVGLAHLKYKTGLIQLLREKGFVVREVEL</sequence>
<name>A0A9X1PP82_9BACT</name>
<dbReference type="InterPro" id="IPR002816">
    <property type="entry name" value="TraB/PrgY/GumN_fam"/>
</dbReference>
<accession>A0A9X1PP82</accession>
<reference evidence="1" key="1">
    <citation type="submission" date="2021-12" db="EMBL/GenBank/DDBJ databases">
        <title>Novel species in genus Dyadobacter.</title>
        <authorList>
            <person name="Ma C."/>
        </authorList>
    </citation>
    <scope>NUCLEOTIDE SEQUENCE</scope>
    <source>
        <strain evidence="1">LJ419</strain>
    </source>
</reference>
<dbReference type="AlphaFoldDB" id="A0A9X1PP82"/>
<organism evidence="1 2">
    <name type="scientific">Dyadobacter chenwenxiniae</name>
    <dbReference type="NCBI Taxonomy" id="2906456"/>
    <lineage>
        <taxon>Bacteria</taxon>
        <taxon>Pseudomonadati</taxon>
        <taxon>Bacteroidota</taxon>
        <taxon>Cytophagia</taxon>
        <taxon>Cytophagales</taxon>
        <taxon>Spirosomataceae</taxon>
        <taxon>Dyadobacter</taxon>
    </lineage>
</organism>
<dbReference type="CDD" id="cd14789">
    <property type="entry name" value="Tiki"/>
    <property type="match status" value="1"/>
</dbReference>
<evidence type="ECO:0000313" key="2">
    <source>
        <dbReference type="Proteomes" id="UP001139000"/>
    </source>
</evidence>
<keyword evidence="2" id="KW-1185">Reference proteome</keyword>
<dbReference type="RefSeq" id="WP_234656188.1">
    <property type="nucleotide sequence ID" value="NZ_CP094997.1"/>
</dbReference>
<protein>
    <submittedName>
        <fullName evidence="1">TraB/GumN family protein</fullName>
    </submittedName>
</protein>